<organism evidence="1 2">
    <name type="scientific">Knoellia locipacati</name>
    <dbReference type="NCBI Taxonomy" id="882824"/>
    <lineage>
        <taxon>Bacteria</taxon>
        <taxon>Bacillati</taxon>
        <taxon>Actinomycetota</taxon>
        <taxon>Actinomycetes</taxon>
        <taxon>Micrococcales</taxon>
        <taxon>Intrasporangiaceae</taxon>
        <taxon>Knoellia</taxon>
    </lineage>
</organism>
<reference evidence="1 2" key="1">
    <citation type="submission" date="2019-07" db="EMBL/GenBank/DDBJ databases">
        <title>Whole genome shotgun sequence of Knoellia locipacati NBRC 109775.</title>
        <authorList>
            <person name="Hosoyama A."/>
            <person name="Uohara A."/>
            <person name="Ohji S."/>
            <person name="Ichikawa N."/>
        </authorList>
    </citation>
    <scope>NUCLEOTIDE SEQUENCE [LARGE SCALE GENOMIC DNA]</scope>
    <source>
        <strain evidence="1 2">NBRC 109775</strain>
    </source>
</reference>
<evidence type="ECO:0008006" key="3">
    <source>
        <dbReference type="Google" id="ProtNLM"/>
    </source>
</evidence>
<name>A0A512T3C1_9MICO</name>
<dbReference type="Proteomes" id="UP000321793">
    <property type="component" value="Unassembled WGS sequence"/>
</dbReference>
<evidence type="ECO:0000313" key="1">
    <source>
        <dbReference type="EMBL" id="GEQ14718.1"/>
    </source>
</evidence>
<gene>
    <name evidence="1" type="ORF">KLO01_27650</name>
</gene>
<protein>
    <recommendedName>
        <fullName evidence="3">Immunity protein Imm1</fullName>
    </recommendedName>
</protein>
<dbReference type="RefSeq" id="WP_147066038.1">
    <property type="nucleotide sequence ID" value="NZ_BAABDN010000002.1"/>
</dbReference>
<proteinExistence type="predicted"/>
<comment type="caution">
    <text evidence="1">The sequence shown here is derived from an EMBL/GenBank/DDBJ whole genome shotgun (WGS) entry which is preliminary data.</text>
</comment>
<dbReference type="EMBL" id="BKBA01000009">
    <property type="protein sequence ID" value="GEQ14718.1"/>
    <property type="molecule type" value="Genomic_DNA"/>
</dbReference>
<evidence type="ECO:0000313" key="2">
    <source>
        <dbReference type="Proteomes" id="UP000321793"/>
    </source>
</evidence>
<dbReference type="AlphaFoldDB" id="A0A512T3C1"/>
<dbReference type="OrthoDB" id="3853004at2"/>
<keyword evidence="2" id="KW-1185">Reference proteome</keyword>
<sequence length="124" mass="12773">MGETWSMLDDERTLDGTEAAALVSAHVDGGRLTTYFQSDRGRLLTVVSNGVRAMVVLMDGAGDAGEHAVSPGAAGSSDGYVLENGQVDTYEDSDTIPLADAVAAVRSIIDDGGPPSGASWSVDR</sequence>
<accession>A0A512T3C1</accession>